<keyword evidence="2" id="KW-1185">Reference proteome</keyword>
<name>A0A0M8ZW31_9HYME</name>
<organism evidence="1 2">
    <name type="scientific">Melipona quadrifasciata</name>
    <dbReference type="NCBI Taxonomy" id="166423"/>
    <lineage>
        <taxon>Eukaryota</taxon>
        <taxon>Metazoa</taxon>
        <taxon>Ecdysozoa</taxon>
        <taxon>Arthropoda</taxon>
        <taxon>Hexapoda</taxon>
        <taxon>Insecta</taxon>
        <taxon>Pterygota</taxon>
        <taxon>Neoptera</taxon>
        <taxon>Endopterygota</taxon>
        <taxon>Hymenoptera</taxon>
        <taxon>Apocrita</taxon>
        <taxon>Aculeata</taxon>
        <taxon>Apoidea</taxon>
        <taxon>Anthophila</taxon>
        <taxon>Apidae</taxon>
        <taxon>Melipona</taxon>
    </lineage>
</organism>
<evidence type="ECO:0000313" key="1">
    <source>
        <dbReference type="EMBL" id="KOX71216.1"/>
    </source>
</evidence>
<proteinExistence type="predicted"/>
<sequence>MRVREREKEREKTGHVFVECAAGRFFLCPTFSTVLKKKIKKKKQVTCERRIVRERSRVSRKESSLTEAGGIDEANVVVAWEFEDRNDAAWSTRGV</sequence>
<evidence type="ECO:0000313" key="2">
    <source>
        <dbReference type="Proteomes" id="UP000053105"/>
    </source>
</evidence>
<protein>
    <submittedName>
        <fullName evidence="1">Uncharacterized protein</fullName>
    </submittedName>
</protein>
<dbReference type="AlphaFoldDB" id="A0A0M8ZW31"/>
<reference evidence="1 2" key="1">
    <citation type="submission" date="2015-07" db="EMBL/GenBank/DDBJ databases">
        <title>The genome of Melipona quadrifasciata.</title>
        <authorList>
            <person name="Pan H."/>
            <person name="Kapheim K."/>
        </authorList>
    </citation>
    <scope>NUCLEOTIDE SEQUENCE [LARGE SCALE GENOMIC DNA]</scope>
    <source>
        <strain evidence="1">0111107301</strain>
        <tissue evidence="1">Whole body</tissue>
    </source>
</reference>
<dbReference type="Proteomes" id="UP000053105">
    <property type="component" value="Unassembled WGS sequence"/>
</dbReference>
<gene>
    <name evidence="1" type="ORF">WN51_04240</name>
</gene>
<dbReference type="EMBL" id="KQ435845">
    <property type="protein sequence ID" value="KOX71216.1"/>
    <property type="molecule type" value="Genomic_DNA"/>
</dbReference>
<accession>A0A0M8ZW31</accession>